<dbReference type="EMBL" id="CP022989">
    <property type="protein sequence ID" value="ASW00030.1"/>
    <property type="molecule type" value="Genomic_DNA"/>
</dbReference>
<dbReference type="AlphaFoldDB" id="A0A248VNS1"/>
<accession>A0A248VNS1</accession>
<gene>
    <name evidence="1" type="ORF">CJU94_18880</name>
</gene>
<evidence type="ECO:0000313" key="1">
    <source>
        <dbReference type="EMBL" id="ASW00030.1"/>
    </source>
</evidence>
<reference evidence="1 2" key="1">
    <citation type="submission" date="2017-08" db="EMBL/GenBank/DDBJ databases">
        <title>Identification and genetic characteristics of simultaneous BTEX- and naphthalene-degrading Paraburkholderia sp. BN5 isolated from petroleum-contaminated soil.</title>
        <authorList>
            <person name="Lee Y."/>
            <person name="Jeon C.O."/>
        </authorList>
    </citation>
    <scope>NUCLEOTIDE SEQUENCE [LARGE SCALE GENOMIC DNA]</scope>
    <source>
        <strain evidence="1 2">BN5</strain>
    </source>
</reference>
<protein>
    <submittedName>
        <fullName evidence="1">Uncharacterized protein</fullName>
    </submittedName>
</protein>
<sequence length="108" mass="11762">MPVGLQAWDENGNLIFDGTYRVMRIVNSVYLDGSVPNGSLPPNDILKQGGWVSFQPDNTCGDGYLSGGVITPRFSIDQNTGILSWSYAAKNSAQYDIYQKGTLFYGAS</sequence>
<evidence type="ECO:0000313" key="2">
    <source>
        <dbReference type="Proteomes" id="UP000215158"/>
    </source>
</evidence>
<keyword evidence="2" id="KW-1185">Reference proteome</keyword>
<dbReference type="KEGG" id="parb:CJU94_18880"/>
<name>A0A248VNS1_9BURK</name>
<organism evidence="1 2">
    <name type="scientific">Paraburkholderia aromaticivorans</name>
    <dbReference type="NCBI Taxonomy" id="2026199"/>
    <lineage>
        <taxon>Bacteria</taxon>
        <taxon>Pseudomonadati</taxon>
        <taxon>Pseudomonadota</taxon>
        <taxon>Betaproteobacteria</taxon>
        <taxon>Burkholderiales</taxon>
        <taxon>Burkholderiaceae</taxon>
        <taxon>Paraburkholderia</taxon>
    </lineage>
</organism>
<proteinExistence type="predicted"/>
<dbReference type="Proteomes" id="UP000215158">
    <property type="component" value="Chromosome 1"/>
</dbReference>